<gene>
    <name evidence="3" type="ORF">GCM10025782_16600</name>
</gene>
<reference evidence="4" key="1">
    <citation type="journal article" date="2019" name="Int. J. Syst. Evol. Microbiol.">
        <title>The Global Catalogue of Microorganisms (GCM) 10K type strain sequencing project: providing services to taxonomists for standard genome sequencing and annotation.</title>
        <authorList>
            <consortium name="The Broad Institute Genomics Platform"/>
            <consortium name="The Broad Institute Genome Sequencing Center for Infectious Disease"/>
            <person name="Wu L."/>
            <person name="Ma J."/>
        </authorList>
    </citation>
    <scope>NUCLEOTIDE SEQUENCE [LARGE SCALE GENOMIC DNA]</scope>
    <source>
        <strain evidence="4">JCM 18961</strain>
    </source>
</reference>
<sequence length="409" mass="42641">MSEPVLPAVAAARIVGVDVARALALVGMMATHVLPGRVGDEVPWVQQVAGGRASALFAVLAGVSVSLVSGRKMPVHGGERRAASVRLVVRALLIGALGLALGTVPTVIAVILASYGVLFVLGLPFLGLGARALAAWAAAWALVAPFAAHLLRPHLPPHEVGSPTPSDLLRPAHLLSELLLTGYYPAGVWLAYLLAGMALGRLDLHRTATAARVAALGVGLAVAATLLSRVLLDRPGARAALASTYPDGAFPDPDLRTDPGALGALLTHGLSGTTPTGSWWWLATVAPHSGTTLDLAQTTGSAMAVLGVCVLLVRRRPEIWAALFGAGAMTLSLYTLHVLVMAQGWWPDWEAPEHFGDQVLVVAVVGAFFALVPLRGPLETVVAVFSREVSRRVVRRPRLEPAVQRAHPG</sequence>
<evidence type="ECO:0000313" key="4">
    <source>
        <dbReference type="Proteomes" id="UP001500556"/>
    </source>
</evidence>
<feature type="domain" description="Heparan-alpha-glucosaminide N-acetyltransferase catalytic" evidence="2">
    <location>
        <begin position="13"/>
        <end position="214"/>
    </location>
</feature>
<keyword evidence="1" id="KW-0812">Transmembrane</keyword>
<feature type="transmembrane region" description="Helical" evidence="1">
    <location>
        <begin position="82"/>
        <end position="101"/>
    </location>
</feature>
<feature type="transmembrane region" description="Helical" evidence="1">
    <location>
        <begin position="360"/>
        <end position="386"/>
    </location>
</feature>
<name>A0ABP8Y1T9_9MICO</name>
<proteinExistence type="predicted"/>
<dbReference type="RefSeq" id="WP_345502432.1">
    <property type="nucleotide sequence ID" value="NZ_BAABLO010000004.1"/>
</dbReference>
<keyword evidence="1" id="KW-1133">Transmembrane helix</keyword>
<comment type="caution">
    <text evidence="3">The sequence shown here is derived from an EMBL/GenBank/DDBJ whole genome shotgun (WGS) entry which is preliminary data.</text>
</comment>
<feature type="transmembrane region" description="Helical" evidence="1">
    <location>
        <begin position="214"/>
        <end position="232"/>
    </location>
</feature>
<keyword evidence="4" id="KW-1185">Reference proteome</keyword>
<feature type="transmembrane region" description="Helical" evidence="1">
    <location>
        <begin position="320"/>
        <end position="340"/>
    </location>
</feature>
<accession>A0ABP8Y1T9</accession>
<keyword evidence="1" id="KW-0472">Membrane</keyword>
<dbReference type="Pfam" id="PF07786">
    <property type="entry name" value="HGSNAT_cat"/>
    <property type="match status" value="1"/>
</dbReference>
<dbReference type="InterPro" id="IPR012429">
    <property type="entry name" value="HGSNAT_cat"/>
</dbReference>
<evidence type="ECO:0000259" key="2">
    <source>
        <dbReference type="Pfam" id="PF07786"/>
    </source>
</evidence>
<feature type="transmembrane region" description="Helical" evidence="1">
    <location>
        <begin position="133"/>
        <end position="151"/>
    </location>
</feature>
<evidence type="ECO:0000256" key="1">
    <source>
        <dbReference type="SAM" id="Phobius"/>
    </source>
</evidence>
<evidence type="ECO:0000313" key="3">
    <source>
        <dbReference type="EMBL" id="GAA4719851.1"/>
    </source>
</evidence>
<protein>
    <recommendedName>
        <fullName evidence="2">Heparan-alpha-glucosaminide N-acetyltransferase catalytic domain-containing protein</fullName>
    </recommendedName>
</protein>
<dbReference type="Proteomes" id="UP001500556">
    <property type="component" value="Unassembled WGS sequence"/>
</dbReference>
<organism evidence="3 4">
    <name type="scientific">Pedococcus ginsenosidimutans</name>
    <dbReference type="NCBI Taxonomy" id="490570"/>
    <lineage>
        <taxon>Bacteria</taxon>
        <taxon>Bacillati</taxon>
        <taxon>Actinomycetota</taxon>
        <taxon>Actinomycetes</taxon>
        <taxon>Micrococcales</taxon>
        <taxon>Intrasporangiaceae</taxon>
        <taxon>Pedococcus</taxon>
    </lineage>
</organism>
<feature type="transmembrane region" description="Helical" evidence="1">
    <location>
        <begin position="107"/>
        <end position="126"/>
    </location>
</feature>
<feature type="transmembrane region" description="Helical" evidence="1">
    <location>
        <begin position="295"/>
        <end position="313"/>
    </location>
</feature>
<feature type="transmembrane region" description="Helical" evidence="1">
    <location>
        <begin position="183"/>
        <end position="202"/>
    </location>
</feature>
<dbReference type="EMBL" id="BAABLO010000004">
    <property type="protein sequence ID" value="GAA4719851.1"/>
    <property type="molecule type" value="Genomic_DNA"/>
</dbReference>
<feature type="transmembrane region" description="Helical" evidence="1">
    <location>
        <begin position="48"/>
        <end position="70"/>
    </location>
</feature>